<dbReference type="GO" id="GO:0006508">
    <property type="term" value="P:proteolysis"/>
    <property type="evidence" value="ECO:0007669"/>
    <property type="project" value="UniProtKB-KW"/>
</dbReference>
<keyword evidence="4" id="KW-0378">Hydrolase</keyword>
<dbReference type="SMART" id="SM00327">
    <property type="entry name" value="VWA"/>
    <property type="match status" value="1"/>
</dbReference>
<dbReference type="InterPro" id="IPR036465">
    <property type="entry name" value="vWFA_dom_sf"/>
</dbReference>
<dbReference type="SMART" id="SM00631">
    <property type="entry name" value="Zn_pept"/>
    <property type="match status" value="1"/>
</dbReference>
<accession>A0A0A0BP52</accession>
<dbReference type="PROSITE" id="PS50234">
    <property type="entry name" value="VWFA"/>
    <property type="match status" value="1"/>
</dbReference>
<gene>
    <name evidence="11" type="ORF">N868_05885</name>
</gene>
<dbReference type="EMBL" id="AXCY01000146">
    <property type="protein sequence ID" value="KGM08874.1"/>
    <property type="molecule type" value="Genomic_DNA"/>
</dbReference>
<dbReference type="InterPro" id="IPR002035">
    <property type="entry name" value="VWF_A"/>
</dbReference>
<evidence type="ECO:0000259" key="9">
    <source>
        <dbReference type="PROSITE" id="PS50234"/>
    </source>
</evidence>
<feature type="region of interest" description="Disordered" evidence="8">
    <location>
        <begin position="122"/>
        <end position="141"/>
    </location>
</feature>
<keyword evidence="12" id="KW-1185">Reference proteome</keyword>
<dbReference type="OrthoDB" id="2874181at2"/>
<dbReference type="RefSeq" id="WP_052426540.1">
    <property type="nucleotide sequence ID" value="NZ_AXCY01000146.1"/>
</dbReference>
<evidence type="ECO:0000256" key="6">
    <source>
        <dbReference type="ARBA" id="ARBA00023049"/>
    </source>
</evidence>
<evidence type="ECO:0000256" key="4">
    <source>
        <dbReference type="ARBA" id="ARBA00022801"/>
    </source>
</evidence>
<dbReference type="GO" id="GO:0004181">
    <property type="term" value="F:metallocarboxypeptidase activity"/>
    <property type="evidence" value="ECO:0007669"/>
    <property type="project" value="InterPro"/>
</dbReference>
<sequence length="667" mass="68866">MYLDATGIGSALAALAAAYPTTSELVTTPHPTHEGRTVTLLRVGGRGPHDADGVLLLGGVHAREWVPPDALVSFAADLLEAYATGTGLAYGGASYGAAQVRRVVRTLNLFVLACVNPDGRAHSQTVDPQWRKNRRPAPAGATDPACVGVDLNRNFDFLWDHLARFAPDSGVSASADPCHPTLYRGPSPASEPETRDVVWVLDTFPRIRWHVDVHSAVPVVLHSWGSDENQSTDPGESFLDPGLDAVRGRVGDGIGEYLPAQDAAVVVDLAGRIDAGVTAAHGAVYGVEQAMTLYPTSGASDDYAFSRHRAVVGTTKVLAWTVECGTSFQPPWSVAEQVVREVSSGLLALALAAHEVTDGLAATLRTPSVAFTHVAEATTTARAVVVECSGDLDVHLEVTALSGPFGLPLGPTTTVPAPGRGATAEGRVWLTWDAGPAGTTASGSVTVRCVETDESWTVPVTADAVPRPTTALALVLDRSGSMAWDAGDGRSRVEVLREAVSVAVELLRPDDGVGVVRFHHDADTVVPVQQAGPETFGPGRSAALAAVAAHVPDPAGATSIGDGVTTAATQLAAAAGYDGTAMVVLTDGRQNAPAWVADVAGSIDGRVFAVGLGAPEAVDPATLTALVDGTGGWVAVSGVLSVDERFVLAQYLLQVLAGATNDQVVIT</sequence>
<comment type="similarity">
    <text evidence="2 7">Belongs to the peptidase M14 family.</text>
</comment>
<dbReference type="SUPFAM" id="SSF53187">
    <property type="entry name" value="Zn-dependent exopeptidases"/>
    <property type="match status" value="1"/>
</dbReference>
<dbReference type="Pfam" id="PF00246">
    <property type="entry name" value="Peptidase_M14"/>
    <property type="match status" value="1"/>
</dbReference>
<dbReference type="CDD" id="cd06228">
    <property type="entry name" value="M14-like"/>
    <property type="match status" value="1"/>
</dbReference>
<dbReference type="GO" id="GO:0008270">
    <property type="term" value="F:zinc ion binding"/>
    <property type="evidence" value="ECO:0007669"/>
    <property type="project" value="InterPro"/>
</dbReference>
<dbReference type="Gene3D" id="3.40.50.410">
    <property type="entry name" value="von Willebrand factor, type A domain"/>
    <property type="match status" value="1"/>
</dbReference>
<keyword evidence="5" id="KW-0862">Zinc</keyword>
<evidence type="ECO:0000256" key="3">
    <source>
        <dbReference type="ARBA" id="ARBA00022670"/>
    </source>
</evidence>
<evidence type="ECO:0000259" key="10">
    <source>
        <dbReference type="PROSITE" id="PS52035"/>
    </source>
</evidence>
<dbReference type="Gene3D" id="3.40.630.10">
    <property type="entry name" value="Zn peptidases"/>
    <property type="match status" value="1"/>
</dbReference>
<protein>
    <submittedName>
        <fullName evidence="11">Peptidase M14</fullName>
    </submittedName>
</protein>
<keyword evidence="3" id="KW-0645">Protease</keyword>
<dbReference type="SUPFAM" id="SSF53300">
    <property type="entry name" value="vWA-like"/>
    <property type="match status" value="1"/>
</dbReference>
<feature type="active site" description="Proton donor/acceptor" evidence="7">
    <location>
        <position position="323"/>
    </location>
</feature>
<dbReference type="Pfam" id="PF13519">
    <property type="entry name" value="VWA_2"/>
    <property type="match status" value="1"/>
</dbReference>
<evidence type="ECO:0000256" key="7">
    <source>
        <dbReference type="PROSITE-ProRule" id="PRU01379"/>
    </source>
</evidence>
<feature type="domain" description="VWFA" evidence="9">
    <location>
        <begin position="471"/>
        <end position="656"/>
    </location>
</feature>
<evidence type="ECO:0000256" key="5">
    <source>
        <dbReference type="ARBA" id="ARBA00022833"/>
    </source>
</evidence>
<dbReference type="PANTHER" id="PTHR11705">
    <property type="entry name" value="PROTEASE FAMILY M14 CARBOXYPEPTIDASE A,B"/>
    <property type="match status" value="1"/>
</dbReference>
<evidence type="ECO:0000256" key="2">
    <source>
        <dbReference type="ARBA" id="ARBA00005988"/>
    </source>
</evidence>
<dbReference type="Proteomes" id="UP000029839">
    <property type="component" value="Unassembled WGS sequence"/>
</dbReference>
<dbReference type="PROSITE" id="PS52035">
    <property type="entry name" value="PEPTIDASE_M14"/>
    <property type="match status" value="1"/>
</dbReference>
<dbReference type="GO" id="GO:0005615">
    <property type="term" value="C:extracellular space"/>
    <property type="evidence" value="ECO:0007669"/>
    <property type="project" value="TreeGrafter"/>
</dbReference>
<feature type="domain" description="Peptidase M14" evidence="10">
    <location>
        <begin position="1"/>
        <end position="353"/>
    </location>
</feature>
<dbReference type="PANTHER" id="PTHR11705:SF143">
    <property type="entry name" value="SLL0236 PROTEIN"/>
    <property type="match status" value="1"/>
</dbReference>
<evidence type="ECO:0000313" key="11">
    <source>
        <dbReference type="EMBL" id="KGM08874.1"/>
    </source>
</evidence>
<comment type="cofactor">
    <cofactor evidence="1">
        <name>Zn(2+)</name>
        <dbReference type="ChEBI" id="CHEBI:29105"/>
    </cofactor>
</comment>
<comment type="caution">
    <text evidence="11">The sequence shown here is derived from an EMBL/GenBank/DDBJ whole genome shotgun (WGS) entry which is preliminary data.</text>
</comment>
<reference evidence="11 12" key="2">
    <citation type="journal article" date="2015" name="Stand. Genomic Sci.">
        <title>Draft genome sequence of Cellulomonas carbonis T26(T) and comparative analysis of six Cellulomonas genomes.</title>
        <authorList>
            <person name="Zhuang W."/>
            <person name="Zhang S."/>
            <person name="Xia X."/>
            <person name="Wang G."/>
        </authorList>
    </citation>
    <scope>NUCLEOTIDE SEQUENCE [LARGE SCALE GENOMIC DNA]</scope>
    <source>
        <strain evidence="11 12">T26</strain>
    </source>
</reference>
<evidence type="ECO:0000256" key="8">
    <source>
        <dbReference type="SAM" id="MobiDB-lite"/>
    </source>
</evidence>
<dbReference type="InterPro" id="IPR000834">
    <property type="entry name" value="Peptidase_M14"/>
</dbReference>
<evidence type="ECO:0000313" key="12">
    <source>
        <dbReference type="Proteomes" id="UP000029839"/>
    </source>
</evidence>
<proteinExistence type="inferred from homology"/>
<reference evidence="11 12" key="1">
    <citation type="submission" date="2013-08" db="EMBL/GenBank/DDBJ databases">
        <title>Genome sequencing of Cellulomonas carbonis T26.</title>
        <authorList>
            <person name="Chen F."/>
            <person name="Li Y."/>
            <person name="Wang G."/>
        </authorList>
    </citation>
    <scope>NUCLEOTIDE SEQUENCE [LARGE SCALE GENOMIC DNA]</scope>
    <source>
        <strain evidence="11 12">T26</strain>
    </source>
</reference>
<dbReference type="AlphaFoldDB" id="A0A0A0BP52"/>
<evidence type="ECO:0000256" key="1">
    <source>
        <dbReference type="ARBA" id="ARBA00001947"/>
    </source>
</evidence>
<keyword evidence="6" id="KW-0482">Metalloprotease</keyword>
<organism evidence="11 12">
    <name type="scientific">Cellulomonas carbonis T26</name>
    <dbReference type="NCBI Taxonomy" id="947969"/>
    <lineage>
        <taxon>Bacteria</taxon>
        <taxon>Bacillati</taxon>
        <taxon>Actinomycetota</taxon>
        <taxon>Actinomycetes</taxon>
        <taxon>Micrococcales</taxon>
        <taxon>Cellulomonadaceae</taxon>
        <taxon>Cellulomonas</taxon>
    </lineage>
</organism>
<name>A0A0A0BP52_9CELL</name>